<dbReference type="Gene3D" id="3.30.420.10">
    <property type="entry name" value="Ribonuclease H-like superfamily/Ribonuclease H"/>
    <property type="match status" value="1"/>
</dbReference>
<feature type="region of interest" description="Disordered" evidence="24">
    <location>
        <begin position="1345"/>
        <end position="1379"/>
    </location>
</feature>
<evidence type="ECO:0000256" key="22">
    <source>
        <dbReference type="ARBA" id="ARBA00064885"/>
    </source>
</evidence>
<evidence type="ECO:0000256" key="17">
    <source>
        <dbReference type="ARBA" id="ARBA00023235"/>
    </source>
</evidence>
<evidence type="ECO:0000256" key="18">
    <source>
        <dbReference type="ARBA" id="ARBA00023242"/>
    </source>
</evidence>
<evidence type="ECO:0000256" key="24">
    <source>
        <dbReference type="SAM" id="MobiDB-lite"/>
    </source>
</evidence>
<comment type="similarity">
    <text evidence="3">Belongs to the helicase family. RecQ subfamily.</text>
</comment>
<dbReference type="SUPFAM" id="SSF47819">
    <property type="entry name" value="HRDC-like"/>
    <property type="match status" value="1"/>
</dbReference>
<dbReference type="Pfam" id="PF00270">
    <property type="entry name" value="DEAD"/>
    <property type="match status" value="1"/>
</dbReference>
<dbReference type="PANTHER" id="PTHR13710:SF120">
    <property type="entry name" value="BIFUNCTIONAL 3'-5' EXONUCLEASE_ATP-DEPENDENT HELICASE WRN"/>
    <property type="match status" value="1"/>
</dbReference>
<feature type="region of interest" description="Disordered" evidence="24">
    <location>
        <begin position="407"/>
        <end position="431"/>
    </location>
</feature>
<keyword evidence="19" id="KW-0511">Multifunctional enzyme</keyword>
<feature type="domain" description="HRDC" evidence="25">
    <location>
        <begin position="1119"/>
        <end position="1198"/>
    </location>
</feature>
<evidence type="ECO:0000313" key="29">
    <source>
        <dbReference type="Proteomes" id="UP000052978"/>
    </source>
</evidence>
<dbReference type="Gene3D" id="1.10.150.80">
    <property type="entry name" value="HRDC domain"/>
    <property type="match status" value="1"/>
</dbReference>
<dbReference type="Gene3D" id="3.40.50.300">
    <property type="entry name" value="P-loop containing nucleotide triphosphate hydrolases"/>
    <property type="match status" value="2"/>
</dbReference>
<dbReference type="InterPro" id="IPR036388">
    <property type="entry name" value="WH-like_DNA-bd_sf"/>
</dbReference>
<reference evidence="28 29" key="1">
    <citation type="journal article" date="2013" name="Nat. Commun.">
        <title>Genome analysis reveals insights into physiology and longevity of the Brandt's bat Myotis brandtii.</title>
        <authorList>
            <person name="Seim I."/>
            <person name="Fang X."/>
            <person name="Xiong Z."/>
            <person name="Lobanov A.V."/>
            <person name="Huang Z."/>
            <person name="Ma S."/>
            <person name="Feng Y."/>
            <person name="Turanov A.A."/>
            <person name="Zhu Y."/>
            <person name="Lenz T.L."/>
            <person name="Gerashchenko M.V."/>
            <person name="Fan D."/>
            <person name="Hee Yim S."/>
            <person name="Yao X."/>
            <person name="Jordan D."/>
            <person name="Xiong Y."/>
            <person name="Ma Y."/>
            <person name="Lyapunov A.N."/>
            <person name="Chen G."/>
            <person name="Kulakova O.I."/>
            <person name="Sun Y."/>
            <person name="Lee S.G."/>
            <person name="Bronson R.T."/>
            <person name="Moskalev A.A."/>
            <person name="Sunyaev S.R."/>
            <person name="Zhang G."/>
            <person name="Krogh A."/>
            <person name="Wang J."/>
            <person name="Gladyshev V.N."/>
        </authorList>
    </citation>
    <scope>NUCLEOTIDE SEQUENCE [LARGE SCALE GENOMIC DNA]</scope>
</reference>
<dbReference type="FunFam" id="3.40.50.300:FF:001023">
    <property type="entry name" value="Werner syndrome RecQ like helicase"/>
    <property type="match status" value="1"/>
</dbReference>
<dbReference type="InterPro" id="IPR032281">
    <property type="entry name" value="Ribosomal_uS2_C"/>
</dbReference>
<protein>
    <recommendedName>
        <fullName evidence="23">Bifunctional 3'-5' exonuclease/ATP-dependent helicase WRN</fullName>
        <ecNumber evidence="21">5.6.2.4</ecNumber>
    </recommendedName>
</protein>
<dbReference type="eggNOG" id="KOG0351">
    <property type="taxonomic scope" value="Eukaryota"/>
</dbReference>
<evidence type="ECO:0000256" key="6">
    <source>
        <dbReference type="ARBA" id="ARBA00022723"/>
    </source>
</evidence>
<dbReference type="SMART" id="SM00490">
    <property type="entry name" value="HELICc"/>
    <property type="match status" value="1"/>
</dbReference>
<keyword evidence="8" id="KW-0227">DNA damage</keyword>
<dbReference type="GO" id="GO:0005524">
    <property type="term" value="F:ATP binding"/>
    <property type="evidence" value="ECO:0007669"/>
    <property type="project" value="UniProtKB-KW"/>
</dbReference>
<dbReference type="SMART" id="SM00474">
    <property type="entry name" value="35EXOc"/>
    <property type="match status" value="1"/>
</dbReference>
<dbReference type="SMART" id="SM00487">
    <property type="entry name" value="DEXDc"/>
    <property type="match status" value="1"/>
</dbReference>
<gene>
    <name evidence="28" type="ORF">D623_10033321</name>
</gene>
<dbReference type="Pfam" id="PF16122">
    <property type="entry name" value="40S_SA_C"/>
    <property type="match status" value="1"/>
</dbReference>
<evidence type="ECO:0000256" key="11">
    <source>
        <dbReference type="ARBA" id="ARBA00022833"/>
    </source>
</evidence>
<dbReference type="InterPro" id="IPR029491">
    <property type="entry name" value="Helicase_HTH"/>
</dbReference>
<dbReference type="InterPro" id="IPR001650">
    <property type="entry name" value="Helicase_C-like"/>
</dbReference>
<accession>S7PEM3</accession>
<feature type="domain" description="Helicase C-terminal" evidence="27">
    <location>
        <begin position="715"/>
        <end position="866"/>
    </location>
</feature>
<evidence type="ECO:0000256" key="12">
    <source>
        <dbReference type="ARBA" id="ARBA00022839"/>
    </source>
</evidence>
<dbReference type="InterPro" id="IPR010997">
    <property type="entry name" value="HRDC-like_sf"/>
</dbReference>
<keyword evidence="11" id="KW-0862">Zinc</keyword>
<dbReference type="GO" id="GO:0000781">
    <property type="term" value="C:chromosome, telomeric region"/>
    <property type="evidence" value="ECO:0007669"/>
    <property type="project" value="UniProtKB-ARBA"/>
</dbReference>
<dbReference type="GO" id="GO:0000723">
    <property type="term" value="P:telomere maintenance"/>
    <property type="evidence" value="ECO:0007669"/>
    <property type="project" value="UniProtKB-ARBA"/>
</dbReference>
<keyword evidence="13" id="KW-0067">ATP-binding</keyword>
<keyword evidence="7" id="KW-0547">Nucleotide-binding</keyword>
<dbReference type="InterPro" id="IPR004589">
    <property type="entry name" value="DNA_helicase_ATP-dep_RecQ"/>
</dbReference>
<dbReference type="Pfam" id="PF00570">
    <property type="entry name" value="HRDC"/>
    <property type="match status" value="1"/>
</dbReference>
<dbReference type="Gene3D" id="3.40.50.10490">
    <property type="entry name" value="Glucose-6-phosphate isomerase like protein, domain 1"/>
    <property type="match status" value="1"/>
</dbReference>
<dbReference type="GO" id="GO:0006412">
    <property type="term" value="P:translation"/>
    <property type="evidence" value="ECO:0007669"/>
    <property type="project" value="InterPro"/>
</dbReference>
<organism evidence="28 29">
    <name type="scientific">Myotis brandtii</name>
    <name type="common">Brandt's bat</name>
    <dbReference type="NCBI Taxonomy" id="109478"/>
    <lineage>
        <taxon>Eukaryota</taxon>
        <taxon>Metazoa</taxon>
        <taxon>Chordata</taxon>
        <taxon>Craniata</taxon>
        <taxon>Vertebrata</taxon>
        <taxon>Euteleostomi</taxon>
        <taxon>Mammalia</taxon>
        <taxon>Eutheria</taxon>
        <taxon>Laurasiatheria</taxon>
        <taxon>Chiroptera</taxon>
        <taxon>Yangochiroptera</taxon>
        <taxon>Vespertilionidae</taxon>
        <taxon>Myotis</taxon>
    </lineage>
</organism>
<evidence type="ECO:0000256" key="21">
    <source>
        <dbReference type="ARBA" id="ARBA00034808"/>
    </source>
</evidence>
<dbReference type="GO" id="GO:0000724">
    <property type="term" value="P:double-strand break repair via homologous recombination"/>
    <property type="evidence" value="ECO:0007669"/>
    <property type="project" value="TreeGrafter"/>
</dbReference>
<dbReference type="InterPro" id="IPR002121">
    <property type="entry name" value="HRDC_dom"/>
</dbReference>
<evidence type="ECO:0000256" key="5">
    <source>
        <dbReference type="ARBA" id="ARBA00022722"/>
    </source>
</evidence>
<evidence type="ECO:0000256" key="15">
    <source>
        <dbReference type="ARBA" id="ARBA00023125"/>
    </source>
</evidence>
<evidence type="ECO:0000256" key="1">
    <source>
        <dbReference type="ARBA" id="ARBA00001947"/>
    </source>
</evidence>
<evidence type="ECO:0000259" key="25">
    <source>
        <dbReference type="PROSITE" id="PS50967"/>
    </source>
</evidence>
<evidence type="ECO:0000256" key="10">
    <source>
        <dbReference type="ARBA" id="ARBA00022806"/>
    </source>
</evidence>
<keyword evidence="5" id="KW-0540">Nuclease</keyword>
<dbReference type="InterPro" id="IPR012337">
    <property type="entry name" value="RNaseH-like_sf"/>
</dbReference>
<dbReference type="CDD" id="cd01425">
    <property type="entry name" value="RPS2"/>
    <property type="match status" value="1"/>
</dbReference>
<comment type="catalytic activity">
    <reaction evidence="20">
        <text>Couples ATP hydrolysis with the unwinding of duplex DNA by translocating in the 3'-5' direction.</text>
        <dbReference type="EC" id="5.6.2.4"/>
    </reaction>
</comment>
<dbReference type="GO" id="GO:0009378">
    <property type="term" value="F:four-way junction helicase activity"/>
    <property type="evidence" value="ECO:0007669"/>
    <property type="project" value="TreeGrafter"/>
</dbReference>
<evidence type="ECO:0000256" key="13">
    <source>
        <dbReference type="ARBA" id="ARBA00022840"/>
    </source>
</evidence>
<name>S7PEM3_MYOBR</name>
<evidence type="ECO:0000256" key="3">
    <source>
        <dbReference type="ARBA" id="ARBA00005446"/>
    </source>
</evidence>
<dbReference type="InterPro" id="IPR023591">
    <property type="entry name" value="Ribosomal_uS2_flav_dom_sf"/>
</dbReference>
<dbReference type="NCBIfam" id="TIGR00614">
    <property type="entry name" value="recQ_fam"/>
    <property type="match status" value="1"/>
</dbReference>
<dbReference type="SUPFAM" id="SSF46785">
    <property type="entry name" value="Winged helix' DNA-binding domain"/>
    <property type="match status" value="1"/>
</dbReference>
<keyword evidence="6" id="KW-0479">Metal-binding</keyword>
<dbReference type="Pfam" id="PF16124">
    <property type="entry name" value="RecQ_Zn_bind"/>
    <property type="match status" value="1"/>
</dbReference>
<keyword evidence="10 28" id="KW-0347">Helicase</keyword>
<keyword evidence="9" id="KW-0378">Hydrolase</keyword>
<dbReference type="CDD" id="cd18794">
    <property type="entry name" value="SF2_C_RecQ"/>
    <property type="match status" value="1"/>
</dbReference>
<dbReference type="Pfam" id="PF00271">
    <property type="entry name" value="Helicase_C"/>
    <property type="match status" value="1"/>
</dbReference>
<dbReference type="InterPro" id="IPR036397">
    <property type="entry name" value="RNaseH_sf"/>
</dbReference>
<evidence type="ECO:0000259" key="27">
    <source>
        <dbReference type="PROSITE" id="PS51194"/>
    </source>
</evidence>
<keyword evidence="15" id="KW-0238">DNA-binding</keyword>
<dbReference type="GO" id="GO:0003677">
    <property type="term" value="F:DNA binding"/>
    <property type="evidence" value="ECO:0007669"/>
    <property type="project" value="UniProtKB-KW"/>
</dbReference>
<dbReference type="GO" id="GO:0032392">
    <property type="term" value="P:DNA geometric change"/>
    <property type="evidence" value="ECO:0007669"/>
    <property type="project" value="UniProtKB-ARBA"/>
</dbReference>
<dbReference type="GO" id="GO:0005737">
    <property type="term" value="C:cytoplasm"/>
    <property type="evidence" value="ECO:0007669"/>
    <property type="project" value="TreeGrafter"/>
</dbReference>
<dbReference type="GO" id="GO:0006260">
    <property type="term" value="P:DNA replication"/>
    <property type="evidence" value="ECO:0007669"/>
    <property type="project" value="InterPro"/>
</dbReference>
<dbReference type="InterPro" id="IPR044876">
    <property type="entry name" value="HRDC_dom_sf"/>
</dbReference>
<dbReference type="FunFam" id="1.10.150.80:FF:000005">
    <property type="entry name" value="Werner syndrome ATP-dependent helicase homolog"/>
    <property type="match status" value="1"/>
</dbReference>
<dbReference type="GO" id="GO:0008408">
    <property type="term" value="F:3'-5' exonuclease activity"/>
    <property type="evidence" value="ECO:0007669"/>
    <property type="project" value="InterPro"/>
</dbReference>
<dbReference type="GO" id="GO:0046872">
    <property type="term" value="F:metal ion binding"/>
    <property type="evidence" value="ECO:0007669"/>
    <property type="project" value="UniProtKB-KW"/>
</dbReference>
<dbReference type="PROSITE" id="PS51194">
    <property type="entry name" value="HELICASE_CTER"/>
    <property type="match status" value="1"/>
</dbReference>
<evidence type="ECO:0000313" key="28">
    <source>
        <dbReference type="EMBL" id="EPQ06372.1"/>
    </source>
</evidence>
<dbReference type="Gene3D" id="1.10.10.10">
    <property type="entry name" value="Winged helix-like DNA-binding domain superfamily/Winged helix DNA-binding domain"/>
    <property type="match status" value="1"/>
</dbReference>
<dbReference type="SUPFAM" id="SSF52540">
    <property type="entry name" value="P-loop containing nucleoside triphosphate hydrolases"/>
    <property type="match status" value="1"/>
</dbReference>
<evidence type="ECO:0000256" key="19">
    <source>
        <dbReference type="ARBA" id="ARBA00023268"/>
    </source>
</evidence>
<dbReference type="InterPro" id="IPR018982">
    <property type="entry name" value="RQC_domain"/>
</dbReference>
<evidence type="ECO:0000256" key="23">
    <source>
        <dbReference type="ARBA" id="ARBA00069351"/>
    </source>
</evidence>
<evidence type="ECO:0000256" key="8">
    <source>
        <dbReference type="ARBA" id="ARBA00022763"/>
    </source>
</evidence>
<comment type="similarity">
    <text evidence="4">Belongs to the universal ribosomal protein uS2 family.</text>
</comment>
<comment type="subunit">
    <text evidence="22">Monomer, and homooligomer. May exist as homodimer, homotrimer, homotetramer and/or homohexamer. Homotetramer, or homohexamer, when bound to DNA. Interacts via its N-terminal domain with WRNIP1. Interacts with EXO1, PCNA and SUPV3L1. Interacts with PML (isoform PML-4). Interacts (via KBM motif) with XRCC5 and XRCC6; promoting recruitment to DNA damage sites. Interacts with RECQL5; this interaction stimulates WRN helicase activity on DNA fork duplexes.</text>
</comment>
<dbReference type="PROSITE" id="PS50967">
    <property type="entry name" value="HRDC"/>
    <property type="match status" value="1"/>
</dbReference>
<evidence type="ECO:0000256" key="4">
    <source>
        <dbReference type="ARBA" id="ARBA00006242"/>
    </source>
</evidence>
<evidence type="ECO:0000256" key="14">
    <source>
        <dbReference type="ARBA" id="ARBA00022842"/>
    </source>
</evidence>
<dbReference type="PANTHER" id="PTHR13710">
    <property type="entry name" value="DNA HELICASE RECQ FAMILY MEMBER"/>
    <property type="match status" value="1"/>
</dbReference>
<dbReference type="InterPro" id="IPR027417">
    <property type="entry name" value="P-loop_NTPase"/>
</dbReference>
<dbReference type="CDD" id="cd18017">
    <property type="entry name" value="DEXHc_RecQ3"/>
    <property type="match status" value="1"/>
</dbReference>
<dbReference type="SUPFAM" id="SSF53098">
    <property type="entry name" value="Ribonuclease H-like"/>
    <property type="match status" value="1"/>
</dbReference>
<comment type="cofactor">
    <cofactor evidence="1">
        <name>Zn(2+)</name>
        <dbReference type="ChEBI" id="CHEBI:29105"/>
    </cofactor>
</comment>
<feature type="region of interest" description="Disordered" evidence="24">
    <location>
        <begin position="1046"/>
        <end position="1066"/>
    </location>
</feature>
<dbReference type="InterPro" id="IPR011545">
    <property type="entry name" value="DEAD/DEAH_box_helicase_dom"/>
</dbReference>
<dbReference type="CDD" id="cd06129">
    <property type="entry name" value="RNaseD_like"/>
    <property type="match status" value="1"/>
</dbReference>
<dbReference type="Pfam" id="PF01612">
    <property type="entry name" value="DNA_pol_A_exo1"/>
    <property type="match status" value="1"/>
</dbReference>
<feature type="domain" description="Helicase ATP-binding" evidence="26">
    <location>
        <begin position="524"/>
        <end position="690"/>
    </location>
</feature>
<feature type="compositionally biased region" description="Acidic residues" evidence="24">
    <location>
        <begin position="476"/>
        <end position="491"/>
    </location>
</feature>
<dbReference type="PROSITE" id="PS51192">
    <property type="entry name" value="HELICASE_ATP_BIND_1"/>
    <property type="match status" value="1"/>
</dbReference>
<keyword evidence="14" id="KW-0460">Magnesium</keyword>
<dbReference type="PRINTS" id="PR00395">
    <property type="entry name" value="RIBOSOMALS2"/>
</dbReference>
<evidence type="ECO:0000256" key="9">
    <source>
        <dbReference type="ARBA" id="ARBA00022801"/>
    </source>
</evidence>
<dbReference type="InterPro" id="IPR001865">
    <property type="entry name" value="Ribosomal_uS2"/>
</dbReference>
<keyword evidence="29" id="KW-1185">Reference proteome</keyword>
<dbReference type="Pfam" id="PF09382">
    <property type="entry name" value="RQC"/>
    <property type="match status" value="1"/>
</dbReference>
<evidence type="ECO:0000259" key="26">
    <source>
        <dbReference type="PROSITE" id="PS51192"/>
    </source>
</evidence>
<keyword evidence="12" id="KW-0269">Exonuclease</keyword>
<proteinExistence type="inferred from homology"/>
<evidence type="ECO:0000256" key="7">
    <source>
        <dbReference type="ARBA" id="ARBA00022741"/>
    </source>
</evidence>
<dbReference type="eggNOG" id="KOG4373">
    <property type="taxonomic scope" value="Eukaryota"/>
</dbReference>
<dbReference type="InterPro" id="IPR036390">
    <property type="entry name" value="WH_DNA-bd_sf"/>
</dbReference>
<dbReference type="FunFam" id="3.30.420.10:FF:000053">
    <property type="entry name" value="Werner syndrome ATP-dependent helicase homolog"/>
    <property type="match status" value="1"/>
</dbReference>
<dbReference type="InterPro" id="IPR032284">
    <property type="entry name" value="RecQ_Zn-bd"/>
</dbReference>
<evidence type="ECO:0000256" key="2">
    <source>
        <dbReference type="ARBA" id="ARBA00004123"/>
    </source>
</evidence>
<dbReference type="Pfam" id="PF14493">
    <property type="entry name" value="HTH_40"/>
    <property type="match status" value="1"/>
</dbReference>
<dbReference type="EMBL" id="KE162005">
    <property type="protein sequence ID" value="EPQ06372.1"/>
    <property type="molecule type" value="Genomic_DNA"/>
</dbReference>
<dbReference type="InterPro" id="IPR002562">
    <property type="entry name" value="3'-5'_exonuclease_dom"/>
</dbReference>
<dbReference type="GO" id="GO:0005654">
    <property type="term" value="C:nucleoplasm"/>
    <property type="evidence" value="ECO:0007669"/>
    <property type="project" value="TreeGrafter"/>
</dbReference>
<dbReference type="GO" id="GO:0005840">
    <property type="term" value="C:ribosome"/>
    <property type="evidence" value="ECO:0007669"/>
    <property type="project" value="InterPro"/>
</dbReference>
<dbReference type="FunFam" id="1.10.10.10:FF:000369">
    <property type="entry name" value="Werner syndrome ATP-dependent helicase"/>
    <property type="match status" value="1"/>
</dbReference>
<keyword evidence="16" id="KW-0234">DNA repair</keyword>
<dbReference type="SMART" id="SM00341">
    <property type="entry name" value="HRDC"/>
    <property type="match status" value="1"/>
</dbReference>
<dbReference type="SUPFAM" id="SSF52313">
    <property type="entry name" value="Ribosomal protein S2"/>
    <property type="match status" value="1"/>
</dbReference>
<feature type="compositionally biased region" description="Polar residues" evidence="24">
    <location>
        <begin position="1047"/>
        <end position="1065"/>
    </location>
</feature>
<keyword evidence="17" id="KW-0413">Isomerase</keyword>
<dbReference type="EC" id="5.6.2.4" evidence="21"/>
<dbReference type="Proteomes" id="UP000052978">
    <property type="component" value="Unassembled WGS sequence"/>
</dbReference>
<evidence type="ECO:0000256" key="20">
    <source>
        <dbReference type="ARBA" id="ARBA00034617"/>
    </source>
</evidence>
<feature type="region of interest" description="Disordered" evidence="24">
    <location>
        <begin position="473"/>
        <end position="498"/>
    </location>
</feature>
<feature type="region of interest" description="Disordered" evidence="24">
    <location>
        <begin position="1095"/>
        <end position="1114"/>
    </location>
</feature>
<keyword evidence="18" id="KW-0539">Nucleus</keyword>
<dbReference type="SMART" id="SM00956">
    <property type="entry name" value="RQC"/>
    <property type="match status" value="1"/>
</dbReference>
<sequence length="1642" mass="185056">MYRGFCVVILQENLLKMNERQLETLQQRKLPEWMSMQNKRCAVEEGKASVQKSVFEDDLPYLEFTGSIVYSYEPNDCSFLSEDISMSLSDGDVVGFDMEWPPVYSKGKLSRVALIQLCVSESKCYLFHISSMSVFPQGLKMLLENEAIKKVGVGIEGDQWKLLRDFDIKLKSFVELTDVANEKLRSTETWSLNGLVKHLFGKQLLKDKSIRCSNWKNYPLTEVQKLYAATDAYAGFIIYQKLQILGDAVQLFSINKEEEILPSDVKKQLTSISEEMMDLAKHLPDTFRKLENPQRVSILLKDISENLHSLRKVILGSPETEPRSSINFNLLSFEDPAGGVQQRQEEIWDTTLDNLITQDGENVLGNEVKQEDGLEHNKLNENAEGGCLMSLDITEYELQLLEQQAQEKNLSDVTCKSPEDLSSKDNEEDTSYIIESDEDLEMEMLKSLENLNSRTVDPIHSKCMDVESNLNVPCKEDEDEDEAIEEEEENEDHSIPGPNEKQVICLKTYFGHSSFKPVQWKVIHSVLEERRDNVVVMATGYGKSLCFQYPPVYVGGIGLVISPLISLMEDQVLQLRMSNISACFLGSAQSQNVLKDVKLGKYRIVYLTPEFCSGNLYLLQQLQADIGITLIAVDEAHCISEWGHDFRNSFRELGSLKAAFPLVPIVALTATASSSIREDIVRCLNLKNPQITCTGFDRPNLYLEVGQKTGNILQDLKQFLVQKTSSAWEFEGPTIIYCPSRKMTEQVTVELRKLNLACGTYHAGMNNSSRKEVHHKFMRDEIQCVVATIAFGMGINKADVRKVIHYGAPKEMESYYQEIGRAGRDGLQSSCHLLWAPADICLNRHRLNEIHNEKFRLYKLKMMAKMEKYLHSSRCRRQLILSHFEDKQLRKASLGIMGTEKCCDNCKFSLYNCLSIDDSDDRPQDFGLQAFQLLSAVNILGEMFGVGVPILFLQGSNSQRLPDRYRRHKLFGSGKDQTRSWWRAFSYHLMTEGFLAEVSGRNKYVKICTLTEKGRNWLHKANSGSSPQQLILQVNEELCPRKIHLPSSKTVSPGTEQHSSHQVPTDLTAEKKSNLKKMYSYKALDKISSGSNIPTKSITVPSPGKSYKSSEPVISAQEQETQTVLYGKLLEARQKLANNLDIPPAILATNKILLDMAKMRPTTVENVKRINGVSEGKATMLAPLLEVIKQFCQINSVQTDLFSSTNPQEEQKKSLVAKDKECSLPPSTAITYSLFQEKKMSLKSVAENRILPLAAVGIHLSQAVKAGYPVDMERAGLTPEVQKIITDVIRNPPINSALNKIKLIRMFVPENIDTYLIHMAIEILEKDCDNRLLCQPSCDSNKKRCFPNSEASCSSPKRSKEEVGPDTKTSPKTSQRKLPEWFAKGNETLAVTSNKSMAKTKKKELQAHFIKERPLSTDLQQEEWKSPQEGALQGTQSRGLIIINYCSIDDDGDDDEAADVSVTSSRNPGQRAVLKFAAATGATPTAGRFTPGTFTNQMQAAFREPSLLVATGPRADHQPLTEASYVTLPTIALWNTDSPLRYVDIATPGNKKGAHSVGLMQWMLAWEVLRMRGTISRAHSWEVMPDLSFYREPEETEKEEQAAAEKAVTQEEFQGMKGRAIRRPKPIMISRDVASRGLLFFF</sequence>
<dbReference type="GO" id="GO:0003735">
    <property type="term" value="F:structural constituent of ribosome"/>
    <property type="evidence" value="ECO:0007669"/>
    <property type="project" value="InterPro"/>
</dbReference>
<dbReference type="InterPro" id="IPR014001">
    <property type="entry name" value="Helicase_ATP-bd"/>
</dbReference>
<evidence type="ECO:0000256" key="16">
    <source>
        <dbReference type="ARBA" id="ARBA00023204"/>
    </source>
</evidence>
<comment type="subcellular location">
    <subcellularLocation>
        <location evidence="2">Nucleus</location>
    </subcellularLocation>
</comment>
<dbReference type="FunFam" id="3.40.50.300:FF:000941">
    <property type="entry name" value="Werner syndrome RecQ like helicase"/>
    <property type="match status" value="1"/>
</dbReference>
<dbReference type="GO" id="GO:0043138">
    <property type="term" value="F:3'-5' DNA helicase activity"/>
    <property type="evidence" value="ECO:0007669"/>
    <property type="project" value="UniProtKB-EC"/>
</dbReference>